<dbReference type="AlphaFoldDB" id="A0A5B7JNZ6"/>
<evidence type="ECO:0000313" key="1">
    <source>
        <dbReference type="EMBL" id="MPC99681.1"/>
    </source>
</evidence>
<reference evidence="1 2" key="1">
    <citation type="submission" date="2019-05" db="EMBL/GenBank/DDBJ databases">
        <title>Another draft genome of Portunus trituberculatus and its Hox gene families provides insights of decapod evolution.</title>
        <authorList>
            <person name="Jeong J.-H."/>
            <person name="Song I."/>
            <person name="Kim S."/>
            <person name="Choi T."/>
            <person name="Kim D."/>
            <person name="Ryu S."/>
            <person name="Kim W."/>
        </authorList>
    </citation>
    <scope>NUCLEOTIDE SEQUENCE [LARGE SCALE GENOMIC DNA]</scope>
    <source>
        <tissue evidence="1">Muscle</tissue>
    </source>
</reference>
<protein>
    <submittedName>
        <fullName evidence="1">Uncharacterized protein</fullName>
    </submittedName>
</protein>
<proteinExistence type="predicted"/>
<sequence length="109" mass="12471">MRCELGRGRPVIEICLSGGVVAKVTVTLAFCGIPSILMEWTRPIHRFWSDCSDYTCSPRNQRETCVLLLLEDNFCIFSLKCEYKANLIPPMYFCHCKNVITMETLGKIM</sequence>
<organism evidence="1 2">
    <name type="scientific">Portunus trituberculatus</name>
    <name type="common">Swimming crab</name>
    <name type="synonym">Neptunus trituberculatus</name>
    <dbReference type="NCBI Taxonomy" id="210409"/>
    <lineage>
        <taxon>Eukaryota</taxon>
        <taxon>Metazoa</taxon>
        <taxon>Ecdysozoa</taxon>
        <taxon>Arthropoda</taxon>
        <taxon>Crustacea</taxon>
        <taxon>Multicrustacea</taxon>
        <taxon>Malacostraca</taxon>
        <taxon>Eumalacostraca</taxon>
        <taxon>Eucarida</taxon>
        <taxon>Decapoda</taxon>
        <taxon>Pleocyemata</taxon>
        <taxon>Brachyura</taxon>
        <taxon>Eubrachyura</taxon>
        <taxon>Portunoidea</taxon>
        <taxon>Portunidae</taxon>
        <taxon>Portuninae</taxon>
        <taxon>Portunus</taxon>
    </lineage>
</organism>
<dbReference type="EMBL" id="VSRR010119368">
    <property type="protein sequence ID" value="MPC99681.1"/>
    <property type="molecule type" value="Genomic_DNA"/>
</dbReference>
<keyword evidence="2" id="KW-1185">Reference proteome</keyword>
<name>A0A5B7JNZ6_PORTR</name>
<comment type="caution">
    <text evidence="1">The sequence shown here is derived from an EMBL/GenBank/DDBJ whole genome shotgun (WGS) entry which is preliminary data.</text>
</comment>
<gene>
    <name evidence="1" type="ORF">E2C01_095108</name>
</gene>
<evidence type="ECO:0000313" key="2">
    <source>
        <dbReference type="Proteomes" id="UP000324222"/>
    </source>
</evidence>
<dbReference type="Proteomes" id="UP000324222">
    <property type="component" value="Unassembled WGS sequence"/>
</dbReference>
<accession>A0A5B7JNZ6</accession>